<dbReference type="AlphaFoldDB" id="A0A087G9Z1"/>
<accession>A0A087G9Z1</accession>
<sequence length="87" mass="9994">MFLRDLSVVLLLHRNYPMESFGICIISSVFSTKLPLVLISLPKSFRLGISLLLYRFGILLDKKDSIVLVLPFTEEQIVVPWYMMSTS</sequence>
<keyword evidence="2" id="KW-1185">Reference proteome</keyword>
<dbReference type="Proteomes" id="UP000029120">
    <property type="component" value="Chromosome 8"/>
</dbReference>
<evidence type="ECO:0000313" key="1">
    <source>
        <dbReference type="EMBL" id="KFK26693.1"/>
    </source>
</evidence>
<name>A0A087G9Z1_ARAAL</name>
<evidence type="ECO:0000313" key="2">
    <source>
        <dbReference type="Proteomes" id="UP000029120"/>
    </source>
</evidence>
<organism evidence="1 2">
    <name type="scientific">Arabis alpina</name>
    <name type="common">Alpine rock-cress</name>
    <dbReference type="NCBI Taxonomy" id="50452"/>
    <lineage>
        <taxon>Eukaryota</taxon>
        <taxon>Viridiplantae</taxon>
        <taxon>Streptophyta</taxon>
        <taxon>Embryophyta</taxon>
        <taxon>Tracheophyta</taxon>
        <taxon>Spermatophyta</taxon>
        <taxon>Magnoliopsida</taxon>
        <taxon>eudicotyledons</taxon>
        <taxon>Gunneridae</taxon>
        <taxon>Pentapetalae</taxon>
        <taxon>rosids</taxon>
        <taxon>malvids</taxon>
        <taxon>Brassicales</taxon>
        <taxon>Brassicaceae</taxon>
        <taxon>Arabideae</taxon>
        <taxon>Arabis</taxon>
    </lineage>
</organism>
<reference evidence="2" key="1">
    <citation type="journal article" date="2015" name="Nat. Plants">
        <title>Genome expansion of Arabis alpina linked with retrotransposition and reduced symmetric DNA methylation.</title>
        <authorList>
            <person name="Willing E.M."/>
            <person name="Rawat V."/>
            <person name="Mandakova T."/>
            <person name="Maumus F."/>
            <person name="James G.V."/>
            <person name="Nordstroem K.J."/>
            <person name="Becker C."/>
            <person name="Warthmann N."/>
            <person name="Chica C."/>
            <person name="Szarzynska B."/>
            <person name="Zytnicki M."/>
            <person name="Albani M.C."/>
            <person name="Kiefer C."/>
            <person name="Bergonzi S."/>
            <person name="Castaings L."/>
            <person name="Mateos J.L."/>
            <person name="Berns M.C."/>
            <person name="Bujdoso N."/>
            <person name="Piofczyk T."/>
            <person name="de Lorenzo L."/>
            <person name="Barrero-Sicilia C."/>
            <person name="Mateos I."/>
            <person name="Piednoel M."/>
            <person name="Hagmann J."/>
            <person name="Chen-Min-Tao R."/>
            <person name="Iglesias-Fernandez R."/>
            <person name="Schuster S.C."/>
            <person name="Alonso-Blanco C."/>
            <person name="Roudier F."/>
            <person name="Carbonero P."/>
            <person name="Paz-Ares J."/>
            <person name="Davis S.J."/>
            <person name="Pecinka A."/>
            <person name="Quesneville H."/>
            <person name="Colot V."/>
            <person name="Lysak M.A."/>
            <person name="Weigel D."/>
            <person name="Coupland G."/>
            <person name="Schneeberger K."/>
        </authorList>
    </citation>
    <scope>NUCLEOTIDE SEQUENCE [LARGE SCALE GENOMIC DNA]</scope>
    <source>
        <strain evidence="2">cv. Pajares</strain>
    </source>
</reference>
<protein>
    <submittedName>
        <fullName evidence="1">Uncharacterized protein</fullName>
    </submittedName>
</protein>
<dbReference type="Gramene" id="KFK26693">
    <property type="protein sequence ID" value="KFK26693"/>
    <property type="gene ID" value="AALP_AA8G281000"/>
</dbReference>
<gene>
    <name evidence="1" type="ordered locus">AALP_Aa8g281000</name>
</gene>
<dbReference type="EMBL" id="CM002876">
    <property type="protein sequence ID" value="KFK26693.1"/>
    <property type="molecule type" value="Genomic_DNA"/>
</dbReference>
<proteinExistence type="predicted"/>